<keyword evidence="11 17" id="KW-0472">Membrane</keyword>
<dbReference type="PANTHER" id="PTHR31376:SF67">
    <property type="entry name" value="PURINE PERMEASE 6-RELATED"/>
    <property type="match status" value="1"/>
</dbReference>
<dbReference type="PANTHER" id="PTHR31376">
    <property type="entry name" value="OS09G0467300 PROTEIN-RELATED"/>
    <property type="match status" value="1"/>
</dbReference>
<dbReference type="GO" id="GO:0004650">
    <property type="term" value="F:polygalacturonase activity"/>
    <property type="evidence" value="ECO:0007669"/>
    <property type="project" value="InterPro"/>
</dbReference>
<dbReference type="InterPro" id="IPR030182">
    <property type="entry name" value="PUP_plant"/>
</dbReference>
<dbReference type="Proteomes" id="UP000516314">
    <property type="component" value="Chromosome 4"/>
</dbReference>
<evidence type="ECO:0000256" key="14">
    <source>
        <dbReference type="PROSITE-ProRule" id="PRU10052"/>
    </source>
</evidence>
<sequence>MYIEMENFRYLKFFFFFIFVILSPSEAGNIVDKSSVFLVDVRSFGARANDHRDHTKAFVAAWDKACKSSSSSVNLIIPRGEFSVGPLRFSGPCTNVSNLTVRVKGHLKASTDLSKYRSGGGWIQFGWINGLTLTGGGTFDGQGALAWPFNNCTSDSNCKLLPTSLKFVGMNRTVVRRISSVNSKFFHIALVECRDFKGTRLNITAPSDSPNTDGIHIERSSNVYFSRSHIATGDDCVSIGQGNSQITITSIKCGPGHGISVGSLGRYPNEKDVNGLVVKDCKISGTTNGIRIKTWANSPGLSAATNMTFENIIMNNVTNPIIIDQSYCPFSSCISNVPSKVELSEIYFKNIRGTSSSLVAVQLHCSRGMPCKKVYLENVHLDLSSSDGGRKQSSNRGNEAVSSSCRNVSMMELESETQELHLHVNGEPEGKFSTEERSHKYSWRLRVSLYVTLLLAGETIATLLGRLYYEKGGKSTWLETLVQLVGFPLTLPCYYYLKPEPSKTKTITKKTTSSFLTLSLVYIGLGLLVAGHCILYSFGLLYLPVSTFSLISASQLAFNAVFSYFLNSQKITPFILNSLVLLTISSTLLVIQHEPESPSSTSKSAAKSKYVIGYICAVGSSAGYSLVLSLTDYAFEKILKKYTFKAILDMATYPSMVATCVVVVGLFGSGGWKKLSTEMEEFQLGKSSYILINIGSTISWQACLIGSVGLIIEVSSLFSNVISTLCLPVVPVLAVVFFRDEMSGIKLIAMFLAIWGFVSYGYQHYVNDRKPEEDQELPQSKEEEEQKQVDTIHVQA</sequence>
<dbReference type="GO" id="GO:0071555">
    <property type="term" value="P:cell wall organization"/>
    <property type="evidence" value="ECO:0007669"/>
    <property type="project" value="UniProtKB-KW"/>
</dbReference>
<dbReference type="GO" id="GO:0016020">
    <property type="term" value="C:membrane"/>
    <property type="evidence" value="ECO:0007669"/>
    <property type="project" value="UniProtKB-SubCell"/>
</dbReference>
<evidence type="ECO:0000256" key="17">
    <source>
        <dbReference type="SAM" id="Phobius"/>
    </source>
</evidence>
<organism evidence="19 20">
    <name type="scientific">Arabidopsis thaliana</name>
    <name type="common">Mouse-ear cress</name>
    <dbReference type="NCBI Taxonomy" id="3702"/>
    <lineage>
        <taxon>Eukaryota</taxon>
        <taxon>Viridiplantae</taxon>
        <taxon>Streptophyta</taxon>
        <taxon>Embryophyta</taxon>
        <taxon>Tracheophyta</taxon>
        <taxon>Spermatophyta</taxon>
        <taxon>Magnoliopsida</taxon>
        <taxon>eudicotyledons</taxon>
        <taxon>Gunneridae</taxon>
        <taxon>Pentapetalae</taxon>
        <taxon>rosids</taxon>
        <taxon>malvids</taxon>
        <taxon>Brassicales</taxon>
        <taxon>Brassicaceae</taxon>
        <taxon>Camelineae</taxon>
        <taxon>Arabidopsis</taxon>
    </lineage>
</organism>
<keyword evidence="7" id="KW-0964">Secreted</keyword>
<evidence type="ECO:0000256" key="5">
    <source>
        <dbReference type="ARBA" id="ARBA00022448"/>
    </source>
</evidence>
<protein>
    <submittedName>
        <fullName evidence="19">(thale cress) hypothetical protein</fullName>
    </submittedName>
</protein>
<reference evidence="19 20" key="1">
    <citation type="submission" date="2020-09" db="EMBL/GenBank/DDBJ databases">
        <authorList>
            <person name="Ashkenazy H."/>
        </authorList>
    </citation>
    <scope>NUCLEOTIDE SEQUENCE [LARGE SCALE GENOMIC DNA]</scope>
    <source>
        <strain evidence="20">cv. Cdm-0</strain>
    </source>
</reference>
<dbReference type="InterPro" id="IPR000743">
    <property type="entry name" value="Glyco_hydro_28"/>
</dbReference>
<feature type="compositionally biased region" description="Basic and acidic residues" evidence="16">
    <location>
        <begin position="779"/>
        <end position="790"/>
    </location>
</feature>
<dbReference type="GO" id="GO:0005975">
    <property type="term" value="P:carbohydrate metabolic process"/>
    <property type="evidence" value="ECO:0007669"/>
    <property type="project" value="InterPro"/>
</dbReference>
<dbReference type="GO" id="GO:0015211">
    <property type="term" value="F:purine nucleoside transmembrane transporter activity"/>
    <property type="evidence" value="ECO:0007669"/>
    <property type="project" value="InterPro"/>
</dbReference>
<feature type="region of interest" description="Disordered" evidence="16">
    <location>
        <begin position="384"/>
        <end position="404"/>
    </location>
</feature>
<feature type="chain" id="PRO_5028823942" evidence="18">
    <location>
        <begin position="28"/>
        <end position="796"/>
    </location>
</feature>
<feature type="transmembrane region" description="Helical" evidence="17">
    <location>
        <begin position="517"/>
        <end position="538"/>
    </location>
</feature>
<feature type="transmembrane region" description="Helical" evidence="17">
    <location>
        <begin position="745"/>
        <end position="762"/>
    </location>
</feature>
<proteinExistence type="inferred from homology"/>
<dbReference type="AlphaFoldDB" id="A0A7G2EYN0"/>
<evidence type="ECO:0000256" key="1">
    <source>
        <dbReference type="ARBA" id="ARBA00004141"/>
    </source>
</evidence>
<dbReference type="SUPFAM" id="SSF51126">
    <property type="entry name" value="Pectin lyase-like"/>
    <property type="match status" value="1"/>
</dbReference>
<feature type="transmembrane region" description="Helical" evidence="17">
    <location>
        <begin position="718"/>
        <end position="738"/>
    </location>
</feature>
<keyword evidence="10 17" id="KW-1133">Transmembrane helix</keyword>
<evidence type="ECO:0000256" key="15">
    <source>
        <dbReference type="RuleBase" id="RU361169"/>
    </source>
</evidence>
<dbReference type="InterPro" id="IPR037185">
    <property type="entry name" value="EmrE-like"/>
</dbReference>
<keyword evidence="12 15" id="KW-0326">Glycosidase</keyword>
<feature type="transmembrane region" description="Helical" evidence="17">
    <location>
        <begin position="476"/>
        <end position="497"/>
    </location>
</feature>
<dbReference type="InterPro" id="IPR012334">
    <property type="entry name" value="Pectin_lyas_fold"/>
</dbReference>
<feature type="transmembrane region" description="Helical" evidence="17">
    <location>
        <begin position="447"/>
        <end position="469"/>
    </location>
</feature>
<feature type="transmembrane region" description="Helical" evidence="17">
    <location>
        <begin position="650"/>
        <end position="668"/>
    </location>
</feature>
<gene>
    <name evidence="19" type="ORF">AT9943_LOCUS15958</name>
</gene>
<feature type="region of interest" description="Disordered" evidence="16">
    <location>
        <begin position="771"/>
        <end position="796"/>
    </location>
</feature>
<evidence type="ECO:0000256" key="16">
    <source>
        <dbReference type="SAM" id="MobiDB-lite"/>
    </source>
</evidence>
<evidence type="ECO:0000256" key="9">
    <source>
        <dbReference type="ARBA" id="ARBA00022801"/>
    </source>
</evidence>
<evidence type="ECO:0000256" key="2">
    <source>
        <dbReference type="ARBA" id="ARBA00004191"/>
    </source>
</evidence>
<keyword evidence="8 17" id="KW-0812">Transmembrane</keyword>
<keyword evidence="18" id="KW-0732">Signal</keyword>
<evidence type="ECO:0000256" key="8">
    <source>
        <dbReference type="ARBA" id="ARBA00022692"/>
    </source>
</evidence>
<keyword evidence="9 15" id="KW-0378">Hydrolase</keyword>
<feature type="transmembrane region" description="Helical" evidence="17">
    <location>
        <begin position="571"/>
        <end position="591"/>
    </location>
</feature>
<evidence type="ECO:0000313" key="19">
    <source>
        <dbReference type="EMBL" id="CAD5328301.1"/>
    </source>
</evidence>
<evidence type="ECO:0000256" key="3">
    <source>
        <dbReference type="ARBA" id="ARBA00006213"/>
    </source>
</evidence>
<keyword evidence="13" id="KW-0961">Cell wall biogenesis/degradation</keyword>
<evidence type="ECO:0000256" key="11">
    <source>
        <dbReference type="ARBA" id="ARBA00023136"/>
    </source>
</evidence>
<feature type="transmembrane region" description="Helical" evidence="17">
    <location>
        <begin position="611"/>
        <end position="630"/>
    </location>
</feature>
<comment type="subcellular location">
    <subcellularLocation>
        <location evidence="1">Membrane</location>
        <topology evidence="1">Multi-pass membrane protein</topology>
    </subcellularLocation>
    <subcellularLocation>
        <location evidence="2">Secreted</location>
        <location evidence="2">Cell wall</location>
    </subcellularLocation>
</comment>
<keyword evidence="6" id="KW-0134">Cell wall</keyword>
<comment type="similarity">
    <text evidence="3">Belongs to the purine permeases (TC 2.A.7.14) family.</text>
</comment>
<feature type="signal peptide" evidence="18">
    <location>
        <begin position="1"/>
        <end position="27"/>
    </location>
</feature>
<evidence type="ECO:0000256" key="4">
    <source>
        <dbReference type="ARBA" id="ARBA00008834"/>
    </source>
</evidence>
<dbReference type="FunFam" id="2.160.20.10:FF:000004">
    <property type="entry name" value="Pectin lyase-like superfamily protein"/>
    <property type="match status" value="1"/>
</dbReference>
<dbReference type="EMBL" id="LR881469">
    <property type="protein sequence ID" value="CAD5328301.1"/>
    <property type="molecule type" value="Genomic_DNA"/>
</dbReference>
<dbReference type="SUPFAM" id="SSF103481">
    <property type="entry name" value="Multidrug resistance efflux transporter EmrE"/>
    <property type="match status" value="1"/>
</dbReference>
<feature type="transmembrane region" description="Helical" evidence="17">
    <location>
        <begin position="689"/>
        <end position="712"/>
    </location>
</feature>
<name>A0A7G2EYN0_ARATH</name>
<evidence type="ECO:0000256" key="7">
    <source>
        <dbReference type="ARBA" id="ARBA00022525"/>
    </source>
</evidence>
<comment type="similarity">
    <text evidence="4 15">Belongs to the glycosyl hydrolase 28 family.</text>
</comment>
<dbReference type="InterPro" id="IPR006626">
    <property type="entry name" value="PbH1"/>
</dbReference>
<evidence type="ECO:0000256" key="13">
    <source>
        <dbReference type="ARBA" id="ARBA00023316"/>
    </source>
</evidence>
<evidence type="ECO:0000256" key="6">
    <source>
        <dbReference type="ARBA" id="ARBA00022512"/>
    </source>
</evidence>
<dbReference type="GO" id="GO:0005345">
    <property type="term" value="F:purine nucleobase transmembrane transporter activity"/>
    <property type="evidence" value="ECO:0007669"/>
    <property type="project" value="UniProtKB-ARBA"/>
</dbReference>
<dbReference type="InterPro" id="IPR011050">
    <property type="entry name" value="Pectin_lyase_fold/virulence"/>
</dbReference>
<keyword evidence="5" id="KW-0813">Transport</keyword>
<evidence type="ECO:0000313" key="20">
    <source>
        <dbReference type="Proteomes" id="UP000516314"/>
    </source>
</evidence>
<evidence type="ECO:0000256" key="18">
    <source>
        <dbReference type="SAM" id="SignalP"/>
    </source>
</evidence>
<feature type="transmembrane region" description="Helical" evidence="17">
    <location>
        <begin position="545"/>
        <end position="565"/>
    </location>
</feature>
<evidence type="ECO:0000256" key="10">
    <source>
        <dbReference type="ARBA" id="ARBA00022989"/>
    </source>
</evidence>
<dbReference type="Pfam" id="PF00295">
    <property type="entry name" value="Glyco_hydro_28"/>
    <property type="match status" value="1"/>
</dbReference>
<accession>A0A7G2EYN0</accession>
<dbReference type="Pfam" id="PF16913">
    <property type="entry name" value="PUNUT"/>
    <property type="match status" value="1"/>
</dbReference>
<dbReference type="Gene3D" id="2.160.20.10">
    <property type="entry name" value="Single-stranded right-handed beta-helix, Pectin lyase-like"/>
    <property type="match status" value="1"/>
</dbReference>
<dbReference type="SMART" id="SM00710">
    <property type="entry name" value="PbH1"/>
    <property type="match status" value="3"/>
</dbReference>
<dbReference type="PROSITE" id="PS00502">
    <property type="entry name" value="POLYGALACTURONASE"/>
    <property type="match status" value="1"/>
</dbReference>
<evidence type="ECO:0000256" key="12">
    <source>
        <dbReference type="ARBA" id="ARBA00023295"/>
    </source>
</evidence>
<feature type="active site" evidence="14">
    <location>
        <position position="257"/>
    </location>
</feature>